<proteinExistence type="predicted"/>
<comment type="caution">
    <text evidence="2">The sequence shown here is derived from an EMBL/GenBank/DDBJ whole genome shotgun (WGS) entry which is preliminary data.</text>
</comment>
<dbReference type="EMBL" id="LAZR01001743">
    <property type="protein sequence ID" value="KKN39781.1"/>
    <property type="molecule type" value="Genomic_DNA"/>
</dbReference>
<reference evidence="2" key="1">
    <citation type="journal article" date="2015" name="Nature">
        <title>Complex archaea that bridge the gap between prokaryotes and eukaryotes.</title>
        <authorList>
            <person name="Spang A."/>
            <person name="Saw J.H."/>
            <person name="Jorgensen S.L."/>
            <person name="Zaremba-Niedzwiedzka K."/>
            <person name="Martijn J."/>
            <person name="Lind A.E."/>
            <person name="van Eijk R."/>
            <person name="Schleper C."/>
            <person name="Guy L."/>
            <person name="Ettema T.J."/>
        </authorList>
    </citation>
    <scope>NUCLEOTIDE SEQUENCE</scope>
</reference>
<evidence type="ECO:0000313" key="2">
    <source>
        <dbReference type="EMBL" id="KKN39781.1"/>
    </source>
</evidence>
<dbReference type="AlphaFoldDB" id="A0A0F9SRZ2"/>
<keyword evidence="1" id="KW-0812">Transmembrane</keyword>
<name>A0A0F9SRZ2_9ZZZZ</name>
<keyword evidence="1" id="KW-1133">Transmembrane helix</keyword>
<evidence type="ECO:0000256" key="1">
    <source>
        <dbReference type="SAM" id="Phobius"/>
    </source>
</evidence>
<dbReference type="Pfam" id="PF23858">
    <property type="entry name" value="DUF7220"/>
    <property type="match status" value="1"/>
</dbReference>
<feature type="transmembrane region" description="Helical" evidence="1">
    <location>
        <begin position="12"/>
        <end position="29"/>
    </location>
</feature>
<gene>
    <name evidence="2" type="ORF">LCGC14_0739770</name>
</gene>
<sequence>MSAVEMITGKVLGFMVYVTAQIIILPLYFGTHIPISQNIQIGLVFTTLAMVKSYGVRRFFNWLQWGKRNE</sequence>
<accession>A0A0F9SRZ2</accession>
<feature type="transmembrane region" description="Helical" evidence="1">
    <location>
        <begin position="41"/>
        <end position="60"/>
    </location>
</feature>
<dbReference type="InterPro" id="IPR055644">
    <property type="entry name" value="DUF7220"/>
</dbReference>
<keyword evidence="1" id="KW-0472">Membrane</keyword>
<protein>
    <submittedName>
        <fullName evidence="2">Uncharacterized protein</fullName>
    </submittedName>
</protein>
<organism evidence="2">
    <name type="scientific">marine sediment metagenome</name>
    <dbReference type="NCBI Taxonomy" id="412755"/>
    <lineage>
        <taxon>unclassified sequences</taxon>
        <taxon>metagenomes</taxon>
        <taxon>ecological metagenomes</taxon>
    </lineage>
</organism>